<organism evidence="1 2">
    <name type="scientific">Arctium lappa</name>
    <name type="common">Greater burdock</name>
    <name type="synonym">Lappa major</name>
    <dbReference type="NCBI Taxonomy" id="4217"/>
    <lineage>
        <taxon>Eukaryota</taxon>
        <taxon>Viridiplantae</taxon>
        <taxon>Streptophyta</taxon>
        <taxon>Embryophyta</taxon>
        <taxon>Tracheophyta</taxon>
        <taxon>Spermatophyta</taxon>
        <taxon>Magnoliopsida</taxon>
        <taxon>eudicotyledons</taxon>
        <taxon>Gunneridae</taxon>
        <taxon>Pentapetalae</taxon>
        <taxon>asterids</taxon>
        <taxon>campanulids</taxon>
        <taxon>Asterales</taxon>
        <taxon>Asteraceae</taxon>
        <taxon>Carduoideae</taxon>
        <taxon>Cardueae</taxon>
        <taxon>Arctiinae</taxon>
        <taxon>Arctium</taxon>
    </lineage>
</organism>
<name>A0ACB9ADE5_ARCLA</name>
<keyword evidence="2" id="KW-1185">Reference proteome</keyword>
<evidence type="ECO:0000313" key="2">
    <source>
        <dbReference type="Proteomes" id="UP001055879"/>
    </source>
</evidence>
<dbReference type="Proteomes" id="UP001055879">
    <property type="component" value="Linkage Group LG08"/>
</dbReference>
<protein>
    <submittedName>
        <fullName evidence="1">Uncharacterized protein</fullName>
    </submittedName>
</protein>
<reference evidence="1 2" key="2">
    <citation type="journal article" date="2022" name="Mol. Ecol. Resour.">
        <title>The genomes of chicory, endive, great burdock and yacon provide insights into Asteraceae paleo-polyploidization history and plant inulin production.</title>
        <authorList>
            <person name="Fan W."/>
            <person name="Wang S."/>
            <person name="Wang H."/>
            <person name="Wang A."/>
            <person name="Jiang F."/>
            <person name="Liu H."/>
            <person name="Zhao H."/>
            <person name="Xu D."/>
            <person name="Zhang Y."/>
        </authorList>
    </citation>
    <scope>NUCLEOTIDE SEQUENCE [LARGE SCALE GENOMIC DNA]</scope>
    <source>
        <strain evidence="2">cv. Niubang</strain>
    </source>
</reference>
<reference evidence="2" key="1">
    <citation type="journal article" date="2022" name="Mol. Ecol. Resour.">
        <title>The genomes of chicory, endive, great burdock and yacon provide insights into Asteraceae palaeo-polyploidization history and plant inulin production.</title>
        <authorList>
            <person name="Fan W."/>
            <person name="Wang S."/>
            <person name="Wang H."/>
            <person name="Wang A."/>
            <person name="Jiang F."/>
            <person name="Liu H."/>
            <person name="Zhao H."/>
            <person name="Xu D."/>
            <person name="Zhang Y."/>
        </authorList>
    </citation>
    <scope>NUCLEOTIDE SEQUENCE [LARGE SCALE GENOMIC DNA]</scope>
    <source>
        <strain evidence="2">cv. Niubang</strain>
    </source>
</reference>
<comment type="caution">
    <text evidence="1">The sequence shown here is derived from an EMBL/GenBank/DDBJ whole genome shotgun (WGS) entry which is preliminary data.</text>
</comment>
<gene>
    <name evidence="1" type="ORF">L6452_24229</name>
</gene>
<dbReference type="EMBL" id="CM042054">
    <property type="protein sequence ID" value="KAI3706465.1"/>
    <property type="molecule type" value="Genomic_DNA"/>
</dbReference>
<accession>A0ACB9ADE5</accession>
<sequence>MLTPLIFLTGSTAGLQIDPSLSHEIHRRSSNQSLRCSTYYIHNEVQEDLENYTSASTRKTPLKKLFQRFIFFLPLSLLSESKIIENYFGTDTELVKFFNNARKVVAFDIKDFYLKSVFKDINEYCNNRWHVGWAGFKHKYFGRPRVFCFGVGGPCVLGASHSSNVFYQLSVLS</sequence>
<proteinExistence type="predicted"/>
<evidence type="ECO:0000313" key="1">
    <source>
        <dbReference type="EMBL" id="KAI3706465.1"/>
    </source>
</evidence>